<evidence type="ECO:0008006" key="5">
    <source>
        <dbReference type="Google" id="ProtNLM"/>
    </source>
</evidence>
<evidence type="ECO:0000313" key="3">
    <source>
        <dbReference type="EMBL" id="MCU7378701.1"/>
    </source>
</evidence>
<feature type="signal peptide" evidence="2">
    <location>
        <begin position="1"/>
        <end position="21"/>
    </location>
</feature>
<feature type="compositionally biased region" description="Basic and acidic residues" evidence="1">
    <location>
        <begin position="546"/>
        <end position="581"/>
    </location>
</feature>
<dbReference type="Proteomes" id="UP001065549">
    <property type="component" value="Unassembled WGS sequence"/>
</dbReference>
<keyword evidence="2" id="KW-0732">Signal</keyword>
<feature type="region of interest" description="Disordered" evidence="1">
    <location>
        <begin position="535"/>
        <end position="584"/>
    </location>
</feature>
<evidence type="ECO:0000256" key="1">
    <source>
        <dbReference type="SAM" id="MobiDB-lite"/>
    </source>
</evidence>
<dbReference type="SUPFAM" id="SSF49265">
    <property type="entry name" value="Fibronectin type III"/>
    <property type="match status" value="1"/>
</dbReference>
<dbReference type="EMBL" id="JAOSHN010000004">
    <property type="protein sequence ID" value="MCU7378701.1"/>
    <property type="molecule type" value="Genomic_DNA"/>
</dbReference>
<dbReference type="InterPro" id="IPR013783">
    <property type="entry name" value="Ig-like_fold"/>
</dbReference>
<dbReference type="InterPro" id="IPR036116">
    <property type="entry name" value="FN3_sf"/>
</dbReference>
<organism evidence="3 4">
    <name type="scientific">Hominibacterium faecale</name>
    <dbReference type="NCBI Taxonomy" id="2839743"/>
    <lineage>
        <taxon>Bacteria</taxon>
        <taxon>Bacillati</taxon>
        <taxon>Bacillota</taxon>
        <taxon>Clostridia</taxon>
        <taxon>Peptostreptococcales</taxon>
        <taxon>Anaerovoracaceae</taxon>
        <taxon>Hominibacterium</taxon>
    </lineage>
</organism>
<feature type="chain" id="PRO_5039925363" description="Fibronectin type-III domain-containing protein" evidence="2">
    <location>
        <begin position="22"/>
        <end position="717"/>
    </location>
</feature>
<dbReference type="RefSeq" id="WP_253021115.1">
    <property type="nucleotide sequence ID" value="NZ_JAOSHN010000004.1"/>
</dbReference>
<sequence length="717" mass="81796">MKHKKVKVLILMLLISVFVFASITPAYAAKSKSSRTPVISKIVSTKSSVKVSWKKAKGTSKYYIYKKTAKGKYKKVATLSKKKSTYTDKKVVAGKKYAYRIVSRTKSRTYTSKGRSVTPVRIKAPQLQTLKRYTTDNKERTNISWKSVKGYSYDVLRRTGNGAYTKIASVKAKSSECSYTDKNINKNKNYTYTVKPIRKVGKILYKYGDYDSRGISTLLDKPKVNVDFTNLHATITWDGVEGAEGYKVYRKNSLNGDYRAIATVKAGNGTYKDVYRQSFTTAAEKDLLNSEYFLDPAHNGIVYTVRAYSDDGSKRSYSNYDKDGYFELTTPSIVDVTKNSSSKATIEWSTVKNAKNYYLYTGYNDASGSRHWQRITSVKHKSGTRQKATIDVNPDHPFFTVKAMSVRNGETIYSSYDKGFDISDRNYGNTNILYIGDSITFGSPYKGATTKEVFSYPWRVNQLTGVQYYNPSIPGATYAYKESTSRFRLLTDVAEKMEKGETPKEALYPNSQKYEDFDVVIMAAGTNDYLDNTELGDLDSNYWQNSKDDSNKEEDQNKQDEENNQDKQGDQQKQDIRDNPESKTFNGAINQIMTWIKEGSDKRVAKGKSPIKVVFVDLFYSDRTHDYAQLTNRFVTKNKIDLTLTDYQNDIDQLVKKYQNDPNYGLDIKQFSTAEFVTQSTCPYVTSDNLHMTRFTYTQIGNKLSKFLINEQIIVRK</sequence>
<dbReference type="InterPro" id="IPR036514">
    <property type="entry name" value="SGNH_hydro_sf"/>
</dbReference>
<protein>
    <recommendedName>
        <fullName evidence="5">Fibronectin type-III domain-containing protein</fullName>
    </recommendedName>
</protein>
<proteinExistence type="predicted"/>
<dbReference type="SUPFAM" id="SSF52266">
    <property type="entry name" value="SGNH hydrolase"/>
    <property type="match status" value="1"/>
</dbReference>
<reference evidence="3" key="1">
    <citation type="submission" date="2022-09" db="EMBL/GenBank/DDBJ databases">
        <title>Culturomic study of gut microbiota in children with autism spectrum disorder.</title>
        <authorList>
            <person name="Efimov B.A."/>
            <person name="Chaplin A.V."/>
            <person name="Sokolova S.R."/>
            <person name="Pikina A.P."/>
            <person name="Korzhanova M."/>
            <person name="Belova V."/>
            <person name="Korostin D."/>
        </authorList>
    </citation>
    <scope>NUCLEOTIDE SEQUENCE</scope>
    <source>
        <strain evidence="3">ASD5510</strain>
    </source>
</reference>
<name>A0A9J6QRX1_9FIRM</name>
<comment type="caution">
    <text evidence="3">The sequence shown here is derived from an EMBL/GenBank/DDBJ whole genome shotgun (WGS) entry which is preliminary data.</text>
</comment>
<accession>A0A9J6QRX1</accession>
<dbReference type="Gene3D" id="2.60.40.10">
    <property type="entry name" value="Immunoglobulins"/>
    <property type="match status" value="3"/>
</dbReference>
<gene>
    <name evidence="3" type="ORF">OBO34_10075</name>
</gene>
<evidence type="ECO:0000256" key="2">
    <source>
        <dbReference type="SAM" id="SignalP"/>
    </source>
</evidence>
<dbReference type="AlphaFoldDB" id="A0A9J6QRX1"/>
<dbReference type="Gene3D" id="3.40.50.1110">
    <property type="entry name" value="SGNH hydrolase"/>
    <property type="match status" value="1"/>
</dbReference>
<dbReference type="InterPro" id="IPR001087">
    <property type="entry name" value="GDSL"/>
</dbReference>
<dbReference type="GO" id="GO:0016788">
    <property type="term" value="F:hydrolase activity, acting on ester bonds"/>
    <property type="evidence" value="ECO:0007669"/>
    <property type="project" value="InterPro"/>
</dbReference>
<dbReference type="Pfam" id="PF00657">
    <property type="entry name" value="Lipase_GDSL"/>
    <property type="match status" value="1"/>
</dbReference>
<keyword evidence="4" id="KW-1185">Reference proteome</keyword>
<evidence type="ECO:0000313" key="4">
    <source>
        <dbReference type="Proteomes" id="UP001065549"/>
    </source>
</evidence>